<sequence length="1153" mass="130875">MIVYPPSFSPELDKAAAEAHRKQSRSDDWEHYLSCEKLPNPASAAELREFLYRWQYELDQNRRGRTSWTLAVDERSPLTQDDTVPVQTWSKLGAKNANIGAQYLAGLGHALRILALIDDSTPRDLLPEREVVTVRDEIRAAMATVLDEITARVGGNIWRDMTPLDAITAEFGFASDVVSCYLWSFQHVPLPPEYNYLVKTLQMTPLGLELAKPVSFDLRDALMRGLWTGYDHRSDLEPTFRCGCLEPVPDLLASQEIEWADRQNLREKRLTEMREARAVFEAAKRQKELEEAEMAKSSGGAAGGGKSSKGGSAAAAKKESGGKAKGKKKTGGKKGKKKGQEKPPLEIAPPVVTDETTVDIDGDFVQQEMQLYLQKMEQIGPDSLSLAGEEHVNLRRFRITGGTFSVSRFQKLPQPTELRSDFIYTTLPADLQLTEMQFVAETSEDFIKITVKLPTFCFWWHEPVVCRWEAWEESQEFEGLRQELKDFHLNYDQIQHEKAKLLFGAPKLPKNTNKPTIIPDFYINDIPADIKLHFLIVDHILPRLPQNFKFHAELHKLFQRIQASFELEQRLKIEERLNELLYPKFLAMQAADERSLEPRTSPDTQHRRRSRRLGKRSELRWPSRQPNHRNARPIAAPRTGNGPNLPKLSVPTGEHHPDAGAHRTKRARTAELDIDEMLQELRVAASSDDEFRAETVYKLFSSFLKLLDRLREQEQPLFVEPAESEELVLEGDAGISLGTSRRSKSHVHPSDDELAKRLSRASSRQSSFLLALNQRRQQQQQASQGAATKKRRKRRKSTTLTVSEAPTDDEREPKPEEEQPTELKLIPHAAGRWSTRLVHRQEYDPDGKVVTFWVAKLGSFGFAMQKNFNFPFKEWDMRRTGKVADLTTTITLNCPAITVSISITLAGYRLAFESAPQNITPPANFLSLDQLEKYLTRINLNLFPEPDAPFYVSGMATPKHESLELHTLKCLAGFCLTHNFSRSFWNNFAPHREVVFRARQLIEGRQEPDFVTVMANPLKAATVTVEESCSPLDQVLLAYQPVPENQPYNPDVYHLLKDSLEEPSRSIYRDWPSSGRKTGTVRRRGPKMTDDDICAQGKNRHRSRPAALENWTEPAGARGMLGVNNLRKINAGGVKVWTTAEARGIRLLRGGAR</sequence>
<accession>A0ABD1CRP9</accession>
<organism evidence="5 6">
    <name type="scientific">Culex pipiens pipiens</name>
    <name type="common">Northern house mosquito</name>
    <dbReference type="NCBI Taxonomy" id="38569"/>
    <lineage>
        <taxon>Eukaryota</taxon>
        <taxon>Metazoa</taxon>
        <taxon>Ecdysozoa</taxon>
        <taxon>Arthropoda</taxon>
        <taxon>Hexapoda</taxon>
        <taxon>Insecta</taxon>
        <taxon>Pterygota</taxon>
        <taxon>Neoptera</taxon>
        <taxon>Endopterygota</taxon>
        <taxon>Diptera</taxon>
        <taxon>Nematocera</taxon>
        <taxon>Culicoidea</taxon>
        <taxon>Culicidae</taxon>
        <taxon>Culicinae</taxon>
        <taxon>Culicini</taxon>
        <taxon>Culex</taxon>
        <taxon>Culex</taxon>
    </lineage>
</organism>
<reference evidence="5 6" key="1">
    <citation type="submission" date="2024-05" db="EMBL/GenBank/DDBJ databases">
        <title>Culex pipiens pipiens assembly and annotation.</title>
        <authorList>
            <person name="Alout H."/>
            <person name="Durand T."/>
        </authorList>
    </citation>
    <scope>NUCLEOTIDE SEQUENCE [LARGE SCALE GENOMIC DNA]</scope>
    <source>
        <strain evidence="5">HA-2024</strain>
        <tissue evidence="5">Whole body</tissue>
    </source>
</reference>
<dbReference type="PANTHER" id="PTHR20929:SF11">
    <property type="entry name" value="DYNEIN AXONEMAL INTERMEDIATE CHAIN 7"/>
    <property type="match status" value="1"/>
</dbReference>
<dbReference type="Pfam" id="PF15927">
    <property type="entry name" value="Casc1_N"/>
    <property type="match status" value="1"/>
</dbReference>
<evidence type="ECO:0008006" key="7">
    <source>
        <dbReference type="Google" id="ProtNLM"/>
    </source>
</evidence>
<feature type="compositionally biased region" description="Basic residues" evidence="2">
    <location>
        <begin position="788"/>
        <end position="797"/>
    </location>
</feature>
<feature type="domain" description="CASC1 C-terminal" evidence="3">
    <location>
        <begin position="832"/>
        <end position="1040"/>
    </location>
</feature>
<dbReference type="Pfam" id="PF12366">
    <property type="entry name" value="Casc1_C"/>
    <property type="match status" value="1"/>
</dbReference>
<feature type="compositionally biased region" description="Basic residues" evidence="2">
    <location>
        <begin position="324"/>
        <end position="337"/>
    </location>
</feature>
<dbReference type="Proteomes" id="UP001562425">
    <property type="component" value="Unassembled WGS sequence"/>
</dbReference>
<evidence type="ECO:0000256" key="1">
    <source>
        <dbReference type="ARBA" id="ARBA00024332"/>
    </source>
</evidence>
<proteinExistence type="inferred from homology"/>
<comment type="caution">
    <text evidence="5">The sequence shown here is derived from an EMBL/GenBank/DDBJ whole genome shotgun (WGS) entry which is preliminary data.</text>
</comment>
<keyword evidence="6" id="KW-1185">Reference proteome</keyword>
<feature type="region of interest" description="Disordered" evidence="2">
    <location>
        <begin position="285"/>
        <end position="351"/>
    </location>
</feature>
<name>A0ABD1CRP9_CULPP</name>
<evidence type="ECO:0000259" key="4">
    <source>
        <dbReference type="Pfam" id="PF15927"/>
    </source>
</evidence>
<protein>
    <recommendedName>
        <fullName evidence="7">Axonemal 84 kDa protein</fullName>
    </recommendedName>
</protein>
<dbReference type="InterPro" id="IPR022110">
    <property type="entry name" value="CASC1_C"/>
</dbReference>
<feature type="region of interest" description="Disordered" evidence="2">
    <location>
        <begin position="592"/>
        <end position="665"/>
    </location>
</feature>
<dbReference type="EMBL" id="JBEHCU010009920">
    <property type="protein sequence ID" value="KAL1379051.1"/>
    <property type="molecule type" value="Genomic_DNA"/>
</dbReference>
<feature type="region of interest" description="Disordered" evidence="2">
    <location>
        <begin position="1067"/>
        <end position="1092"/>
    </location>
</feature>
<dbReference type="AlphaFoldDB" id="A0ABD1CRP9"/>
<evidence type="ECO:0000256" key="2">
    <source>
        <dbReference type="SAM" id="MobiDB-lite"/>
    </source>
</evidence>
<dbReference type="PANTHER" id="PTHR20929">
    <property type="entry name" value="LUNG ADENOMA SUSCEPTIBILITY 1-RELATED"/>
    <property type="match status" value="1"/>
</dbReference>
<gene>
    <name evidence="5" type="ORF">pipiens_015189</name>
</gene>
<feature type="region of interest" description="Disordered" evidence="2">
    <location>
        <begin position="737"/>
        <end position="758"/>
    </location>
</feature>
<comment type="similarity">
    <text evidence="1">Belongs to the DNAI7 family.</text>
</comment>
<feature type="region of interest" description="Disordered" evidence="2">
    <location>
        <begin position="774"/>
        <end position="821"/>
    </location>
</feature>
<evidence type="ECO:0000313" key="5">
    <source>
        <dbReference type="EMBL" id="KAL1379051.1"/>
    </source>
</evidence>
<dbReference type="InterPro" id="IPR031826">
    <property type="entry name" value="IC97/Casc1_N"/>
</dbReference>
<feature type="domain" description="IC97/Casc1 N-terminal" evidence="4">
    <location>
        <begin position="11"/>
        <end position="61"/>
    </location>
</feature>
<evidence type="ECO:0000313" key="6">
    <source>
        <dbReference type="Proteomes" id="UP001562425"/>
    </source>
</evidence>
<evidence type="ECO:0000259" key="3">
    <source>
        <dbReference type="Pfam" id="PF12366"/>
    </source>
</evidence>
<dbReference type="InterPro" id="IPR023247">
    <property type="entry name" value="IC97/Dnai7-like"/>
</dbReference>